<dbReference type="AlphaFoldDB" id="A0AAN4VXK2"/>
<dbReference type="Pfam" id="PF03993">
    <property type="entry name" value="DUF349"/>
    <property type="match status" value="3"/>
</dbReference>
<protein>
    <recommendedName>
        <fullName evidence="3">DUF349 domain-containing protein</fullName>
    </recommendedName>
</protein>
<dbReference type="RefSeq" id="WP_338237349.1">
    <property type="nucleotide sequence ID" value="NZ_BQKE01000001.1"/>
</dbReference>
<dbReference type="EMBL" id="BQKE01000001">
    <property type="protein sequence ID" value="GJM61919.1"/>
    <property type="molecule type" value="Genomic_DNA"/>
</dbReference>
<gene>
    <name evidence="1" type="ORF">PEDI_24710</name>
</gene>
<dbReference type="Proteomes" id="UP001310022">
    <property type="component" value="Unassembled WGS sequence"/>
</dbReference>
<organism evidence="1 2">
    <name type="scientific">Persicobacter diffluens</name>
    <dbReference type="NCBI Taxonomy" id="981"/>
    <lineage>
        <taxon>Bacteria</taxon>
        <taxon>Pseudomonadati</taxon>
        <taxon>Bacteroidota</taxon>
        <taxon>Cytophagia</taxon>
        <taxon>Cytophagales</taxon>
        <taxon>Persicobacteraceae</taxon>
        <taxon>Persicobacter</taxon>
    </lineage>
</organism>
<proteinExistence type="predicted"/>
<evidence type="ECO:0000313" key="2">
    <source>
        <dbReference type="Proteomes" id="UP001310022"/>
    </source>
</evidence>
<accession>A0AAN4VXK2</accession>
<name>A0AAN4VXK2_9BACT</name>
<keyword evidence="2" id="KW-1185">Reference proteome</keyword>
<sequence>MEPNKYGYIKDGKIFRNGFLEFPEREIGDVKEDEAASIKYFEDRFELAKQKVDDLAKTIDEATNKGSFLMKLVHLRKQLSEFDALGDYEPLFETLNQYEVLIRELIDRNRAKNLEIKTALLAEAEVIREIEDLREAGEKFKDLKQRWLKTGAVAEESREEIEGRMEAIMNEFFEKRNAFFESRKQELEEKTAGYEALIAKAHALLEEEDLKKVDAEFSTLIPEWKQLPVVPVKVRNELWERFKKETDALYAKLDPVRKQRKEEKRGAVTEVKQALLEKVEALAGRADQDAVKEVKALQEEWKKSGRLPKGQFKEMADRFFNACDMVTERAFLYRLTSQKVKGFQQKSEEDQLKSLIRMLRELYNRDMNELNLYRENAEKFGSAFGKLVDSKTDLKERKVQVKKQLLDQLNTELRALA</sequence>
<dbReference type="InterPro" id="IPR007139">
    <property type="entry name" value="DUF349"/>
</dbReference>
<evidence type="ECO:0000313" key="1">
    <source>
        <dbReference type="EMBL" id="GJM61919.1"/>
    </source>
</evidence>
<evidence type="ECO:0008006" key="3">
    <source>
        <dbReference type="Google" id="ProtNLM"/>
    </source>
</evidence>
<comment type="caution">
    <text evidence="1">The sequence shown here is derived from an EMBL/GenBank/DDBJ whole genome shotgun (WGS) entry which is preliminary data.</text>
</comment>
<reference evidence="1 2" key="1">
    <citation type="submission" date="2021-12" db="EMBL/GenBank/DDBJ databases">
        <title>Genome sequencing of bacteria with rrn-lacking chromosome and rrn-plasmid.</title>
        <authorList>
            <person name="Anda M."/>
            <person name="Iwasaki W."/>
        </authorList>
    </citation>
    <scope>NUCLEOTIDE SEQUENCE [LARGE SCALE GENOMIC DNA]</scope>
    <source>
        <strain evidence="1 2">NBRC 15940</strain>
    </source>
</reference>